<dbReference type="SUPFAM" id="SSF69318">
    <property type="entry name" value="Integrin alpha N-terminal domain"/>
    <property type="match status" value="1"/>
</dbReference>
<dbReference type="EMBL" id="JAFLRJ010000148">
    <property type="protein sequence ID" value="MBO0513336.1"/>
    <property type="molecule type" value="Genomic_DNA"/>
</dbReference>
<proteinExistence type="predicted"/>
<reference evidence="1" key="1">
    <citation type="submission" date="2021-03" db="EMBL/GenBank/DDBJ databases">
        <title>Streptomyces poriferae sp. nov., a novel marine sponge-derived Actinobacteria species with anti-MRSA activity.</title>
        <authorList>
            <person name="Sandoval-Powers M."/>
            <person name="Kralova S."/>
            <person name="Nguyen G.-S."/>
            <person name="Fawwal D."/>
            <person name="Degnes K."/>
            <person name="Klinkenberg G."/>
            <person name="Sletta H."/>
            <person name="Wentzel A."/>
            <person name="Liles M.R."/>
        </authorList>
    </citation>
    <scope>NUCLEOTIDE SEQUENCE</scope>
    <source>
        <strain evidence="1">DSM 41794</strain>
    </source>
</reference>
<organism evidence="1 2">
    <name type="scientific">Streptomyces beijiangensis</name>
    <dbReference type="NCBI Taxonomy" id="163361"/>
    <lineage>
        <taxon>Bacteria</taxon>
        <taxon>Bacillati</taxon>
        <taxon>Actinomycetota</taxon>
        <taxon>Actinomycetes</taxon>
        <taxon>Kitasatosporales</taxon>
        <taxon>Streptomycetaceae</taxon>
        <taxon>Streptomyces</taxon>
    </lineage>
</organism>
<evidence type="ECO:0000313" key="1">
    <source>
        <dbReference type="EMBL" id="MBO0513336.1"/>
    </source>
</evidence>
<keyword evidence="2" id="KW-1185">Reference proteome</keyword>
<dbReference type="AlphaFoldDB" id="A0A939F679"/>
<dbReference type="Proteomes" id="UP000664167">
    <property type="component" value="Unassembled WGS sequence"/>
</dbReference>
<comment type="caution">
    <text evidence="1">The sequence shown here is derived from an EMBL/GenBank/DDBJ whole genome shotgun (WGS) entry which is preliminary data.</text>
</comment>
<dbReference type="InterPro" id="IPR028994">
    <property type="entry name" value="Integrin_alpha_N"/>
</dbReference>
<name>A0A939F679_9ACTN</name>
<evidence type="ECO:0000313" key="2">
    <source>
        <dbReference type="Proteomes" id="UP000664167"/>
    </source>
</evidence>
<accession>A0A939F679</accession>
<sequence length="80" mass="8538">MYFYAGRSDGKFAARVKVFSNWGTSYNAIVGVGDATGDGKADLVVRDSAGRLYRSDGNGKGSFGGRVQIATGWKGYKSLF</sequence>
<protein>
    <submittedName>
        <fullName evidence="1">VCBS repeat-containing protein</fullName>
    </submittedName>
</protein>
<gene>
    <name evidence="1" type="ORF">J0695_16235</name>
</gene>